<evidence type="ECO:0000313" key="2">
    <source>
        <dbReference type="Proteomes" id="UP000799423"/>
    </source>
</evidence>
<sequence length="195" mass="21303">MDSSRIAEAGRAGCRSCRAFVSHDGRHGARRRYKVDMITAGALGGPLGCWGYASPPPDSQRPRPLHVPATGDSQRCQSHPARLPIRHINISASAALPAPYPSRRRQTRPLVSWPVTTCNTCNTCYTCYTCTSFSLASALLEPNLPRIGRRTSPPSTTVRHFSWLPRPIESSIYYSSSPATPVCVLVTLSLLTNLQ</sequence>
<dbReference type="AlphaFoldDB" id="A0A6A7BCB0"/>
<organism evidence="1 2">
    <name type="scientific">Plenodomus tracheiphilus IPT5</name>
    <dbReference type="NCBI Taxonomy" id="1408161"/>
    <lineage>
        <taxon>Eukaryota</taxon>
        <taxon>Fungi</taxon>
        <taxon>Dikarya</taxon>
        <taxon>Ascomycota</taxon>
        <taxon>Pezizomycotina</taxon>
        <taxon>Dothideomycetes</taxon>
        <taxon>Pleosporomycetidae</taxon>
        <taxon>Pleosporales</taxon>
        <taxon>Pleosporineae</taxon>
        <taxon>Leptosphaeriaceae</taxon>
        <taxon>Plenodomus</taxon>
    </lineage>
</organism>
<protein>
    <submittedName>
        <fullName evidence="1">Uncharacterized protein</fullName>
    </submittedName>
</protein>
<accession>A0A6A7BCB0</accession>
<reference evidence="1" key="1">
    <citation type="submission" date="2020-01" db="EMBL/GenBank/DDBJ databases">
        <authorList>
            <consortium name="DOE Joint Genome Institute"/>
            <person name="Haridas S."/>
            <person name="Albert R."/>
            <person name="Binder M."/>
            <person name="Bloem J."/>
            <person name="Labutti K."/>
            <person name="Salamov A."/>
            <person name="Andreopoulos B."/>
            <person name="Baker S.E."/>
            <person name="Barry K."/>
            <person name="Bills G."/>
            <person name="Bluhm B.H."/>
            <person name="Cannon C."/>
            <person name="Castanera R."/>
            <person name="Culley D.E."/>
            <person name="Daum C."/>
            <person name="Ezra D."/>
            <person name="Gonzalez J.B."/>
            <person name="Henrissat B."/>
            <person name="Kuo A."/>
            <person name="Liang C."/>
            <person name="Lipzen A."/>
            <person name="Lutzoni F."/>
            <person name="Magnuson J."/>
            <person name="Mondo S."/>
            <person name="Nolan M."/>
            <person name="Ohm R."/>
            <person name="Pangilinan J."/>
            <person name="Park H.-J."/>
            <person name="Ramirez L."/>
            <person name="Alfaro M."/>
            <person name="Sun H."/>
            <person name="Tritt A."/>
            <person name="Yoshinaga Y."/>
            <person name="Zwiers L.-H."/>
            <person name="Turgeon B.G."/>
            <person name="Goodwin S.B."/>
            <person name="Spatafora J.W."/>
            <person name="Crous P.W."/>
            <person name="Grigoriev I.V."/>
        </authorList>
    </citation>
    <scope>NUCLEOTIDE SEQUENCE</scope>
    <source>
        <strain evidence="1">IPT5</strain>
    </source>
</reference>
<gene>
    <name evidence="1" type="ORF">T440DRAFT_317718</name>
</gene>
<dbReference type="Proteomes" id="UP000799423">
    <property type="component" value="Unassembled WGS sequence"/>
</dbReference>
<name>A0A6A7BCB0_9PLEO</name>
<proteinExistence type="predicted"/>
<keyword evidence="2" id="KW-1185">Reference proteome</keyword>
<dbReference type="EMBL" id="MU006296">
    <property type="protein sequence ID" value="KAF2853044.1"/>
    <property type="molecule type" value="Genomic_DNA"/>
</dbReference>
<evidence type="ECO:0000313" key="1">
    <source>
        <dbReference type="EMBL" id="KAF2853044.1"/>
    </source>
</evidence>